<protein>
    <submittedName>
        <fullName evidence="1">Uncharacterized protein</fullName>
    </submittedName>
</protein>
<reference evidence="1 2" key="1">
    <citation type="submission" date="2020-03" db="EMBL/GenBank/DDBJ databases">
        <title>Draft Genome Sequence of Cudoniella acicularis.</title>
        <authorList>
            <person name="Buettner E."/>
            <person name="Kellner H."/>
        </authorList>
    </citation>
    <scope>NUCLEOTIDE SEQUENCE [LARGE SCALE GENOMIC DNA]</scope>
    <source>
        <strain evidence="1 2">DSM 108380</strain>
    </source>
</reference>
<organism evidence="1 2">
    <name type="scientific">Cudoniella acicularis</name>
    <dbReference type="NCBI Taxonomy" id="354080"/>
    <lineage>
        <taxon>Eukaryota</taxon>
        <taxon>Fungi</taxon>
        <taxon>Dikarya</taxon>
        <taxon>Ascomycota</taxon>
        <taxon>Pezizomycotina</taxon>
        <taxon>Leotiomycetes</taxon>
        <taxon>Helotiales</taxon>
        <taxon>Tricladiaceae</taxon>
        <taxon>Cudoniella</taxon>
    </lineage>
</organism>
<gene>
    <name evidence="1" type="ORF">G7Y89_g11409</name>
</gene>
<dbReference type="OrthoDB" id="2322999at2759"/>
<proteinExistence type="predicted"/>
<evidence type="ECO:0000313" key="2">
    <source>
        <dbReference type="Proteomes" id="UP000566819"/>
    </source>
</evidence>
<keyword evidence="2" id="KW-1185">Reference proteome</keyword>
<dbReference type="Proteomes" id="UP000566819">
    <property type="component" value="Unassembled WGS sequence"/>
</dbReference>
<accession>A0A8H4W054</accession>
<name>A0A8H4W054_9HELO</name>
<dbReference type="EMBL" id="JAAMPI010001092">
    <property type="protein sequence ID" value="KAF4626745.1"/>
    <property type="molecule type" value="Genomic_DNA"/>
</dbReference>
<sequence length="204" mass="22917">MALITPSNQIPGFHCQPTLFDLQNSTDAYNTLVDSEELRSEISTTHLQNLIEIFVKYNVHERLGIHLIHSHAKVVAAYEYVEGKASDLSDISTNFFKDLVEYLQSHQLEATVGLQILGQSARNMAEFDFGDCGTVMLNEQDISHATPFRTIGWVFTHKEGFVSFKGNETHMETVKGPHKVLIDAKLAPNVTALKAILKRYEVIN</sequence>
<evidence type="ECO:0000313" key="1">
    <source>
        <dbReference type="EMBL" id="KAF4626745.1"/>
    </source>
</evidence>
<comment type="caution">
    <text evidence="1">The sequence shown here is derived from an EMBL/GenBank/DDBJ whole genome shotgun (WGS) entry which is preliminary data.</text>
</comment>
<dbReference type="AlphaFoldDB" id="A0A8H4W054"/>